<dbReference type="SUPFAM" id="SSF49764">
    <property type="entry name" value="HSP20-like chaperones"/>
    <property type="match status" value="1"/>
</dbReference>
<accession>A0A1B8GI96</accession>
<keyword evidence="1" id="KW-0346">Stress response</keyword>
<feature type="domain" description="SHSP" evidence="5">
    <location>
        <begin position="42"/>
        <end position="210"/>
    </location>
</feature>
<reference evidence="7" key="2">
    <citation type="journal article" date="2018" name="Nat. Commun.">
        <title>Extreme sensitivity to ultraviolet light in the fungal pathogen causing white-nose syndrome of bats.</title>
        <authorList>
            <person name="Palmer J.M."/>
            <person name="Drees K.P."/>
            <person name="Foster J.T."/>
            <person name="Lindner D.L."/>
        </authorList>
    </citation>
    <scope>NUCLEOTIDE SEQUENCE [LARGE SCALE GENOMIC DNA]</scope>
    <source>
        <strain evidence="7">UAMH 10579</strain>
    </source>
</reference>
<feature type="compositionally biased region" description="Basic and acidic residues" evidence="4">
    <location>
        <begin position="148"/>
        <end position="157"/>
    </location>
</feature>
<dbReference type="Pfam" id="PF00011">
    <property type="entry name" value="HSP20"/>
    <property type="match status" value="1"/>
</dbReference>
<evidence type="ECO:0000256" key="2">
    <source>
        <dbReference type="PROSITE-ProRule" id="PRU00285"/>
    </source>
</evidence>
<evidence type="ECO:0000256" key="3">
    <source>
        <dbReference type="RuleBase" id="RU003616"/>
    </source>
</evidence>
<dbReference type="InterPro" id="IPR031107">
    <property type="entry name" value="Small_HSP"/>
</dbReference>
<dbReference type="InterPro" id="IPR008978">
    <property type="entry name" value="HSP20-like_chaperone"/>
</dbReference>
<evidence type="ECO:0000313" key="7">
    <source>
        <dbReference type="Proteomes" id="UP000091956"/>
    </source>
</evidence>
<dbReference type="RefSeq" id="XP_018129282.1">
    <property type="nucleotide sequence ID" value="XM_018275367.2"/>
</dbReference>
<feature type="compositionally biased region" description="Low complexity" evidence="4">
    <location>
        <begin position="134"/>
        <end position="147"/>
    </location>
</feature>
<evidence type="ECO:0000259" key="5">
    <source>
        <dbReference type="PROSITE" id="PS01031"/>
    </source>
</evidence>
<dbReference type="GeneID" id="28839295"/>
<feature type="region of interest" description="Disordered" evidence="4">
    <location>
        <begin position="85"/>
        <end position="157"/>
    </location>
</feature>
<organism evidence="6 7">
    <name type="scientific">Pseudogymnoascus verrucosus</name>
    <dbReference type="NCBI Taxonomy" id="342668"/>
    <lineage>
        <taxon>Eukaryota</taxon>
        <taxon>Fungi</taxon>
        <taxon>Dikarya</taxon>
        <taxon>Ascomycota</taxon>
        <taxon>Pezizomycotina</taxon>
        <taxon>Leotiomycetes</taxon>
        <taxon>Thelebolales</taxon>
        <taxon>Thelebolaceae</taxon>
        <taxon>Pseudogymnoascus</taxon>
    </lineage>
</organism>
<evidence type="ECO:0000313" key="6">
    <source>
        <dbReference type="EMBL" id="OBT95549.1"/>
    </source>
</evidence>
<proteinExistence type="inferred from homology"/>
<dbReference type="InterPro" id="IPR002068">
    <property type="entry name" value="A-crystallin/Hsp20_dom"/>
</dbReference>
<comment type="similarity">
    <text evidence="2 3">Belongs to the small heat shock protein (HSP20) family.</text>
</comment>
<name>A0A1B8GI96_9PEZI</name>
<gene>
    <name evidence="6" type="ORF">VE01_05909</name>
</gene>
<evidence type="ECO:0000256" key="1">
    <source>
        <dbReference type="ARBA" id="ARBA00023016"/>
    </source>
</evidence>
<sequence length="210" mass="23317">MSFHPHAFFSSPSQSASSFTPLFRLLDDFDTYSRHTPRQCARAEKTFVPKFDVKELPAHFELHGELAGINQRDVTIEFTDPQTLSIRGRSERSYTAGTPPAAIEADTPTPAISEDGATTPKSDHQPTVEDEDTPTTTVAAPEAVQPEKPQKKEPEERFWVSERSIGSFARSFTFPGRIDQDGVTASMKDGILSVVVPKAKKHESRKIEIM</sequence>
<dbReference type="EMBL" id="KV460234">
    <property type="protein sequence ID" value="OBT95549.1"/>
    <property type="molecule type" value="Genomic_DNA"/>
</dbReference>
<dbReference type="STRING" id="342668.A0A1B8GI96"/>
<dbReference type="Proteomes" id="UP000091956">
    <property type="component" value="Unassembled WGS sequence"/>
</dbReference>
<dbReference type="Gene3D" id="2.60.40.790">
    <property type="match status" value="1"/>
</dbReference>
<dbReference type="OrthoDB" id="1431247at2759"/>
<dbReference type="PANTHER" id="PTHR11527">
    <property type="entry name" value="HEAT-SHOCK PROTEIN 20 FAMILY MEMBER"/>
    <property type="match status" value="1"/>
</dbReference>
<dbReference type="CDD" id="cd06464">
    <property type="entry name" value="ACD_sHsps-like"/>
    <property type="match status" value="1"/>
</dbReference>
<keyword evidence="7" id="KW-1185">Reference proteome</keyword>
<reference evidence="6 7" key="1">
    <citation type="submission" date="2016-03" db="EMBL/GenBank/DDBJ databases">
        <title>Comparative genomics of Pseudogymnoascus destructans, the fungus causing white-nose syndrome of bats.</title>
        <authorList>
            <person name="Palmer J.M."/>
            <person name="Drees K.P."/>
            <person name="Foster J.T."/>
            <person name="Lindner D.L."/>
        </authorList>
    </citation>
    <scope>NUCLEOTIDE SEQUENCE [LARGE SCALE GENOMIC DNA]</scope>
    <source>
        <strain evidence="6 7">UAMH 10579</strain>
    </source>
</reference>
<protein>
    <recommendedName>
        <fullName evidence="5">SHSP domain-containing protein</fullName>
    </recommendedName>
</protein>
<evidence type="ECO:0000256" key="4">
    <source>
        <dbReference type="SAM" id="MobiDB-lite"/>
    </source>
</evidence>
<dbReference type="AlphaFoldDB" id="A0A1B8GI96"/>
<dbReference type="PROSITE" id="PS01031">
    <property type="entry name" value="SHSP"/>
    <property type="match status" value="1"/>
</dbReference>